<comment type="caution">
    <text evidence="1">The sequence shown here is derived from an EMBL/GenBank/DDBJ whole genome shotgun (WGS) entry which is preliminary data.</text>
</comment>
<dbReference type="Proteomes" id="UP001153334">
    <property type="component" value="Unassembled WGS sequence"/>
</dbReference>
<protein>
    <submittedName>
        <fullName evidence="1">Uncharacterized protein</fullName>
    </submittedName>
</protein>
<evidence type="ECO:0000313" key="1">
    <source>
        <dbReference type="EMBL" id="KAJ8111306.1"/>
    </source>
</evidence>
<evidence type="ECO:0000313" key="2">
    <source>
        <dbReference type="Proteomes" id="UP001153334"/>
    </source>
</evidence>
<proteinExistence type="predicted"/>
<dbReference type="EMBL" id="JAPESX010001807">
    <property type="protein sequence ID" value="KAJ8111306.1"/>
    <property type="molecule type" value="Genomic_DNA"/>
</dbReference>
<gene>
    <name evidence="1" type="ORF">ONZ43_g5653</name>
</gene>
<organism evidence="1 2">
    <name type="scientific">Nemania bipapillata</name>
    <dbReference type="NCBI Taxonomy" id="110536"/>
    <lineage>
        <taxon>Eukaryota</taxon>
        <taxon>Fungi</taxon>
        <taxon>Dikarya</taxon>
        <taxon>Ascomycota</taxon>
        <taxon>Pezizomycotina</taxon>
        <taxon>Sordariomycetes</taxon>
        <taxon>Xylariomycetidae</taxon>
        <taxon>Xylariales</taxon>
        <taxon>Xylariaceae</taxon>
        <taxon>Nemania</taxon>
    </lineage>
</organism>
<sequence>MLIKNLTFLLSAALANGFALNYSPVPIDLDVATLESRDHGCAVPGVVNGECGRYYRSTGCEDQIAAIGPGECSSQCYSSLDEISSIHVSGDGTYGVNCHLYYDSNCQSQIGESGNIIVGSGKCYTPGNGAKGHSMLCWYKC</sequence>
<name>A0ACC2I848_9PEZI</name>
<accession>A0ACC2I848</accession>
<reference evidence="1" key="1">
    <citation type="submission" date="2022-11" db="EMBL/GenBank/DDBJ databases">
        <title>Genome Sequence of Nemania bipapillata.</title>
        <authorList>
            <person name="Buettner E."/>
        </authorList>
    </citation>
    <scope>NUCLEOTIDE SEQUENCE</scope>
    <source>
        <strain evidence="1">CP14</strain>
    </source>
</reference>
<keyword evidence="2" id="KW-1185">Reference proteome</keyword>